<dbReference type="Proteomes" id="UP000185604">
    <property type="component" value="Unassembled WGS sequence"/>
</dbReference>
<accession>A0A6I7U8S2</accession>
<name>A0A6I7U8S2_9BACI</name>
<gene>
    <name evidence="1" type="ORF">B4121_1071</name>
    <name evidence="2" type="ORF">CHCC15381_0660</name>
</gene>
<proteinExistence type="predicted"/>
<reference evidence="2 4" key="2">
    <citation type="submission" date="2019-06" db="EMBL/GenBank/DDBJ databases">
        <title>Genome sequence analysis of &gt;100 Bacillus licheniformis strains suggests intrinsic resistance to this species.</title>
        <authorList>
            <person name="Wels M."/>
            <person name="Siezen R.J."/>
            <person name="Johansen E."/>
            <person name="Stuer-Lauridsen B."/>
            <person name="Bjerre K."/>
            <person name="Nielsen B.K.K."/>
        </authorList>
    </citation>
    <scope>NUCLEOTIDE SEQUENCE [LARGE SCALE GENOMIC DNA]</scope>
    <source>
        <strain evidence="2 4">BAC-15381</strain>
    </source>
</reference>
<evidence type="ECO:0000313" key="4">
    <source>
        <dbReference type="Proteomes" id="UP000429980"/>
    </source>
</evidence>
<dbReference type="EMBL" id="LKPO01000005">
    <property type="protein sequence ID" value="OLF96449.1"/>
    <property type="molecule type" value="Genomic_DNA"/>
</dbReference>
<dbReference type="AlphaFoldDB" id="A0A6I7U8S2"/>
<organism evidence="1 3">
    <name type="scientific">Bacillus paralicheniformis</name>
    <dbReference type="NCBI Taxonomy" id="1648923"/>
    <lineage>
        <taxon>Bacteria</taxon>
        <taxon>Bacillati</taxon>
        <taxon>Bacillota</taxon>
        <taxon>Bacilli</taxon>
        <taxon>Bacillales</taxon>
        <taxon>Bacillaceae</taxon>
        <taxon>Bacillus</taxon>
    </lineage>
</organism>
<dbReference type="EMBL" id="NILF01000009">
    <property type="protein sequence ID" value="TWL44121.1"/>
    <property type="molecule type" value="Genomic_DNA"/>
</dbReference>
<evidence type="ECO:0000313" key="3">
    <source>
        <dbReference type="Proteomes" id="UP000185604"/>
    </source>
</evidence>
<keyword evidence="4" id="KW-1185">Reference proteome</keyword>
<evidence type="ECO:0000313" key="1">
    <source>
        <dbReference type="EMBL" id="OLF96449.1"/>
    </source>
</evidence>
<sequence>MPCDSFGEKIKCCSFLREFETWYTVDKEEKGMGSDVEGNCKRITAVSF</sequence>
<comment type="caution">
    <text evidence="1">The sequence shown here is derived from an EMBL/GenBank/DDBJ whole genome shotgun (WGS) entry which is preliminary data.</text>
</comment>
<reference evidence="1 3" key="1">
    <citation type="journal article" date="2016" name="Front. Microbiol.">
        <title>High-Level Heat Resistance of Spores of Bacillus amyloliquefaciens and Bacillus licheniformis Results from the Presence of a spoVA Operon in a Tn1546 Transposon.</title>
        <authorList>
            <person name="Berendsen E.M."/>
            <person name="Koning R.A."/>
            <person name="Boekhorst J."/>
            <person name="de Jong A."/>
            <person name="Kuipers O.P."/>
            <person name="Wells-Bennik M.H."/>
        </authorList>
    </citation>
    <scope>NUCLEOTIDE SEQUENCE [LARGE SCALE GENOMIC DNA]</scope>
    <source>
        <strain evidence="1 3">B4121</strain>
    </source>
</reference>
<dbReference type="Proteomes" id="UP000429980">
    <property type="component" value="Unassembled WGS sequence"/>
</dbReference>
<protein>
    <submittedName>
        <fullName evidence="1">Uncharacterized protein</fullName>
    </submittedName>
</protein>
<evidence type="ECO:0000313" key="2">
    <source>
        <dbReference type="EMBL" id="TWL44121.1"/>
    </source>
</evidence>